<dbReference type="PRINTS" id="PR00463">
    <property type="entry name" value="EP450I"/>
</dbReference>
<keyword evidence="11 13" id="KW-0503">Monooxygenase</keyword>
<keyword evidence="9 13" id="KW-0560">Oxidoreductase</keyword>
<keyword evidence="14" id="KW-0732">Signal</keyword>
<dbReference type="InterPro" id="IPR017972">
    <property type="entry name" value="Cyt_P450_CS"/>
</dbReference>
<dbReference type="CDD" id="cd11065">
    <property type="entry name" value="CYP64-like"/>
    <property type="match status" value="1"/>
</dbReference>
<dbReference type="PANTHER" id="PTHR46300">
    <property type="entry name" value="P450, PUTATIVE (EUROFUNG)-RELATED-RELATED"/>
    <property type="match status" value="1"/>
</dbReference>
<keyword evidence="7 13" id="KW-0479">Metal-binding</keyword>
<evidence type="ECO:0000256" key="5">
    <source>
        <dbReference type="ARBA" id="ARBA00022617"/>
    </source>
</evidence>
<dbReference type="SUPFAM" id="SSF48264">
    <property type="entry name" value="Cytochrome P450"/>
    <property type="match status" value="1"/>
</dbReference>
<keyword evidence="16" id="KW-1185">Reference proteome</keyword>
<evidence type="ECO:0000313" key="15">
    <source>
        <dbReference type="EMBL" id="KAH9834593.1"/>
    </source>
</evidence>
<dbReference type="Pfam" id="PF00067">
    <property type="entry name" value="p450"/>
    <property type="match status" value="1"/>
</dbReference>
<gene>
    <name evidence="15" type="ORF">C8Q71DRAFT_711229</name>
</gene>
<evidence type="ECO:0000313" key="16">
    <source>
        <dbReference type="Proteomes" id="UP000814176"/>
    </source>
</evidence>
<comment type="cofactor">
    <cofactor evidence="1">
        <name>heme</name>
        <dbReference type="ChEBI" id="CHEBI:30413"/>
    </cofactor>
</comment>
<keyword evidence="5 13" id="KW-0349">Heme</keyword>
<evidence type="ECO:0000256" key="11">
    <source>
        <dbReference type="ARBA" id="ARBA00023033"/>
    </source>
</evidence>
<evidence type="ECO:0000256" key="3">
    <source>
        <dbReference type="ARBA" id="ARBA00005179"/>
    </source>
</evidence>
<dbReference type="GeneID" id="72001528"/>
<evidence type="ECO:0000256" key="13">
    <source>
        <dbReference type="RuleBase" id="RU000461"/>
    </source>
</evidence>
<keyword evidence="10 13" id="KW-0408">Iron</keyword>
<comment type="caution">
    <text evidence="15">The sequence shown here is derived from an EMBL/GenBank/DDBJ whole genome shotgun (WGS) entry which is preliminary data.</text>
</comment>
<keyword evidence="8" id="KW-1133">Transmembrane helix</keyword>
<comment type="pathway">
    <text evidence="3">Secondary metabolite biosynthesis.</text>
</comment>
<evidence type="ECO:0000256" key="12">
    <source>
        <dbReference type="ARBA" id="ARBA00023136"/>
    </source>
</evidence>
<accession>A0ABQ8KAR6</accession>
<dbReference type="EMBL" id="JADCUA010000015">
    <property type="protein sequence ID" value="KAH9834593.1"/>
    <property type="molecule type" value="Genomic_DNA"/>
</dbReference>
<evidence type="ECO:0000256" key="8">
    <source>
        <dbReference type="ARBA" id="ARBA00022989"/>
    </source>
</evidence>
<evidence type="ECO:0000256" key="10">
    <source>
        <dbReference type="ARBA" id="ARBA00023004"/>
    </source>
</evidence>
<dbReference type="InterPro" id="IPR001128">
    <property type="entry name" value="Cyt_P450"/>
</dbReference>
<evidence type="ECO:0000256" key="2">
    <source>
        <dbReference type="ARBA" id="ARBA00004370"/>
    </source>
</evidence>
<evidence type="ECO:0000256" key="14">
    <source>
        <dbReference type="SAM" id="SignalP"/>
    </source>
</evidence>
<protein>
    <submittedName>
        <fullName evidence="15">Cytochrome P450 monooxygenase</fullName>
    </submittedName>
</protein>
<dbReference type="PRINTS" id="PR00385">
    <property type="entry name" value="P450"/>
</dbReference>
<evidence type="ECO:0000256" key="6">
    <source>
        <dbReference type="ARBA" id="ARBA00022692"/>
    </source>
</evidence>
<comment type="similarity">
    <text evidence="4 13">Belongs to the cytochrome P450 family.</text>
</comment>
<reference evidence="15 16" key="1">
    <citation type="journal article" date="2021" name="Environ. Microbiol.">
        <title>Gene family expansions and transcriptome signatures uncover fungal adaptations to wood decay.</title>
        <authorList>
            <person name="Hage H."/>
            <person name="Miyauchi S."/>
            <person name="Viragh M."/>
            <person name="Drula E."/>
            <person name="Min B."/>
            <person name="Chaduli D."/>
            <person name="Navarro D."/>
            <person name="Favel A."/>
            <person name="Norest M."/>
            <person name="Lesage-Meessen L."/>
            <person name="Balint B."/>
            <person name="Merenyi Z."/>
            <person name="de Eugenio L."/>
            <person name="Morin E."/>
            <person name="Martinez A.T."/>
            <person name="Baldrian P."/>
            <person name="Stursova M."/>
            <person name="Martinez M.J."/>
            <person name="Novotny C."/>
            <person name="Magnuson J.K."/>
            <person name="Spatafora J.W."/>
            <person name="Maurice S."/>
            <person name="Pangilinan J."/>
            <person name="Andreopoulos W."/>
            <person name="LaButti K."/>
            <person name="Hundley H."/>
            <person name="Na H."/>
            <person name="Kuo A."/>
            <person name="Barry K."/>
            <person name="Lipzen A."/>
            <person name="Henrissat B."/>
            <person name="Riley R."/>
            <person name="Ahrendt S."/>
            <person name="Nagy L.G."/>
            <person name="Grigoriev I.V."/>
            <person name="Martin F."/>
            <person name="Rosso M.N."/>
        </authorList>
    </citation>
    <scope>NUCLEOTIDE SEQUENCE [LARGE SCALE GENOMIC DNA]</scope>
    <source>
        <strain evidence="15 16">CIRM-BRFM 1785</strain>
    </source>
</reference>
<dbReference type="PROSITE" id="PS00086">
    <property type="entry name" value="CYTOCHROME_P450"/>
    <property type="match status" value="1"/>
</dbReference>
<dbReference type="Proteomes" id="UP000814176">
    <property type="component" value="Unassembled WGS sequence"/>
</dbReference>
<dbReference type="RefSeq" id="XP_047777124.1">
    <property type="nucleotide sequence ID" value="XM_047920796.1"/>
</dbReference>
<proteinExistence type="inferred from homology"/>
<evidence type="ECO:0000256" key="1">
    <source>
        <dbReference type="ARBA" id="ARBA00001971"/>
    </source>
</evidence>
<dbReference type="PANTHER" id="PTHR46300:SF2">
    <property type="entry name" value="CYTOCHROME P450 MONOOXYGENASE ALNH-RELATED"/>
    <property type="match status" value="1"/>
</dbReference>
<dbReference type="Gene3D" id="1.10.630.10">
    <property type="entry name" value="Cytochrome P450"/>
    <property type="match status" value="1"/>
</dbReference>
<name>A0ABQ8KAR6_9APHY</name>
<evidence type="ECO:0000256" key="9">
    <source>
        <dbReference type="ARBA" id="ARBA00023002"/>
    </source>
</evidence>
<keyword evidence="12" id="KW-0472">Membrane</keyword>
<keyword evidence="6" id="KW-0812">Transmembrane</keyword>
<comment type="subcellular location">
    <subcellularLocation>
        <location evidence="2">Membrane</location>
    </subcellularLocation>
</comment>
<evidence type="ECO:0000256" key="4">
    <source>
        <dbReference type="ARBA" id="ARBA00010617"/>
    </source>
</evidence>
<dbReference type="GO" id="GO:0004497">
    <property type="term" value="F:monooxygenase activity"/>
    <property type="evidence" value="ECO:0007669"/>
    <property type="project" value="UniProtKB-KW"/>
</dbReference>
<feature type="signal peptide" evidence="14">
    <location>
        <begin position="1"/>
        <end position="25"/>
    </location>
</feature>
<feature type="chain" id="PRO_5045710986" evidence="14">
    <location>
        <begin position="26"/>
        <end position="523"/>
    </location>
</feature>
<organism evidence="15 16">
    <name type="scientific">Rhodofomes roseus</name>
    <dbReference type="NCBI Taxonomy" id="34475"/>
    <lineage>
        <taxon>Eukaryota</taxon>
        <taxon>Fungi</taxon>
        <taxon>Dikarya</taxon>
        <taxon>Basidiomycota</taxon>
        <taxon>Agaricomycotina</taxon>
        <taxon>Agaricomycetes</taxon>
        <taxon>Polyporales</taxon>
        <taxon>Rhodofomes</taxon>
    </lineage>
</organism>
<dbReference type="InterPro" id="IPR002401">
    <property type="entry name" value="Cyt_P450_E_grp-I"/>
</dbReference>
<dbReference type="InterPro" id="IPR050364">
    <property type="entry name" value="Cytochrome_P450_fung"/>
</dbReference>
<dbReference type="InterPro" id="IPR036396">
    <property type="entry name" value="Cyt_P450_sf"/>
</dbReference>
<sequence length="523" mass="59038">MYQIIASNAWVLVPLLCLFLSQIRSNRRSSQSRRLPPGPNRLPLIGNSHQLPSEYQEYTFESWAKKYGDLIYAKFFGSHTVIVNSSKVARDLLDKRGAIYSSRPRMVTLVELIGWDPTLSFAPYRSESRLKQRRWVQAAFGEKDTLRTYEALQQRETCIFLASLMQTPEDFKLHITRFTVALIIETVYGHRVASLDDEYVMLMDRGMEAMNATGPAGGGIMDFFPLLKHVPAWMPGASFKRKALHARKLIHDAHYIPFDMVRKAVASGDARPSFAAELIEKAEKSGRLDGEENDIRFAAGALYAAGSDTTKSVLLTFLLAMVLYPEVFKKAQEELDRVVENNRLPTLEDRPNLPYIDCVVKETYRWNPAIPLGIPHFLTEDDEYNGYHMPRDTHIVTNLWAMTRNEEMYRDPSLFRPERFLAPSGSIDMGVEDPRSIVFGYGRRLCPGRLFADTTVFLAVASIAATLNIDKARDAQGNVVTPSAKFPSSFVSFPEAYQCAITPRSPNVMALVEETLANILSST</sequence>
<evidence type="ECO:0000256" key="7">
    <source>
        <dbReference type="ARBA" id="ARBA00022723"/>
    </source>
</evidence>